<gene>
    <name evidence="1" type="primary">ORF42</name>
</gene>
<dbReference type="GeneID" id="5580345"/>
<reference evidence="1 2" key="4">
    <citation type="journal article" date="2007" name="Virology">
        <title>Transcriptional profiling of bacteriophage BFK20: coexpression interrogated by "guilt-by-association" algorithm.</title>
        <authorList>
            <person name="Majtan T."/>
            <person name="Halgasova N."/>
            <person name="Bukovska G."/>
            <person name="Timko J."/>
        </authorList>
    </citation>
    <scope>NUCLEOTIDE SEQUENCE [LARGE SCALE GENOMIC DNA]</scope>
</reference>
<name>Q3V5F3_9CAUD</name>
<proteinExistence type="predicted"/>
<keyword evidence="2" id="KW-1185">Reference proteome</keyword>
<dbReference type="Proteomes" id="UP000001531">
    <property type="component" value="Segment"/>
</dbReference>
<reference evidence="1 2" key="1">
    <citation type="journal article" date="1992" name="J. Gen. Microbiol.">
        <title>Characterization of bacteriophage BFK20 from Brevibacterium flavum.</title>
        <authorList>
            <person name="Koptides M."/>
            <person name="Barak I."/>
            <person name="Sisova M."/>
            <person name="Baloghova E."/>
            <person name="Ugorcakova J."/>
        </authorList>
    </citation>
    <scope>NUCLEOTIDE SEQUENCE [LARGE SCALE GENOMIC DNA]</scope>
</reference>
<reference evidence="1 2" key="2">
    <citation type="journal article" date="1994" name="Acta Virol.">
        <title>Characterization and sequence analysis of the F2 promoter from corynephage BFK20.</title>
        <authorList>
            <person name="Koptides M."/>
            <person name="Ugorcakova J."/>
            <person name="Baloghova E."/>
            <person name="Bukovska G."/>
            <person name="Timko J."/>
        </authorList>
    </citation>
    <scope>NUCLEOTIDE SEQUENCE [LARGE SCALE GENOMIC DNA]</scope>
</reference>
<sequence>MSDLSKIYLAGPMTGIELFNYPQFHRVATALREDGNEVVSPAETVLPNGTICQLDPPTADDARPHTDYLREGLAKLLECDAIALLPGYADSRGAMLELRVAEELGMTVIVLVGIE</sequence>
<accession>Q3V5F3</accession>
<evidence type="ECO:0000313" key="2">
    <source>
        <dbReference type="Proteomes" id="UP000001531"/>
    </source>
</evidence>
<dbReference type="Pfam" id="PF14359">
    <property type="entry name" value="DUF4406"/>
    <property type="match status" value="1"/>
</dbReference>
<dbReference type="OrthoDB" id="16838at10239"/>
<organism evidence="1 2">
    <name type="scientific">Corynebacterium phage BFK20</name>
    <dbReference type="NCBI Taxonomy" id="28358"/>
    <lineage>
        <taxon>Viruses</taxon>
        <taxon>Duplodnaviria</taxon>
        <taxon>Heunggongvirae</taxon>
        <taxon>Uroviricota</taxon>
        <taxon>Caudoviricetes</taxon>
        <taxon>Sasvirus</taxon>
        <taxon>Sasvirus BFK20</taxon>
    </lineage>
</organism>
<dbReference type="KEGG" id="vg:5580345"/>
<dbReference type="RefSeq" id="YP_001456772.1">
    <property type="nucleotide sequence ID" value="NC_009799.3"/>
</dbReference>
<dbReference type="Gene3D" id="3.40.50.10400">
    <property type="entry name" value="Hypothetical protein PA1492"/>
    <property type="match status" value="1"/>
</dbReference>
<dbReference type="InterPro" id="IPR025518">
    <property type="entry name" value="DUF4406"/>
</dbReference>
<dbReference type="SUPFAM" id="SSF52309">
    <property type="entry name" value="N-(deoxy)ribosyltransferase-like"/>
    <property type="match status" value="1"/>
</dbReference>
<dbReference type="EMBL" id="AJ278322">
    <property type="protein sequence ID" value="CAJ29725.1"/>
    <property type="molecule type" value="Genomic_DNA"/>
</dbReference>
<evidence type="ECO:0000313" key="1">
    <source>
        <dbReference type="EMBL" id="CAJ29725.1"/>
    </source>
</evidence>
<protein>
    <submittedName>
        <fullName evidence="1">Gp42</fullName>
    </submittedName>
</protein>
<reference evidence="1 2" key="3">
    <citation type="journal article" date="2006" name="Virology">
        <title>Complete nucleotide sequence and genome analysis of bacteriophage BFK20--a lytic phage of the industrial producer Brevibacterium flavum.</title>
        <authorList>
            <person name="Bukovska G."/>
            <person name="Klucar L."/>
            <person name="Vlcek C."/>
            <person name="Adamovic J."/>
            <person name="Turna J."/>
            <person name="Timko J."/>
        </authorList>
    </citation>
    <scope>NUCLEOTIDE SEQUENCE [LARGE SCALE GENOMIC DNA]</scope>
</reference>